<evidence type="ECO:0000256" key="2">
    <source>
        <dbReference type="ARBA" id="ARBA00022723"/>
    </source>
</evidence>
<evidence type="ECO:0000256" key="3">
    <source>
        <dbReference type="ARBA" id="ARBA00023004"/>
    </source>
</evidence>
<dbReference type="Pfam" id="PF01231">
    <property type="entry name" value="IDO"/>
    <property type="match status" value="1"/>
</dbReference>
<dbReference type="SUPFAM" id="SSF140959">
    <property type="entry name" value="Indolic compounds 2,3-dioxygenase-like"/>
    <property type="match status" value="1"/>
</dbReference>
<evidence type="ECO:0000256" key="4">
    <source>
        <dbReference type="PIRSR" id="PIRSR600898-1"/>
    </source>
</evidence>
<comment type="caution">
    <text evidence="6">The sequence shown here is derived from an EMBL/GenBank/DDBJ whole genome shotgun (WGS) entry which is preliminary data.</text>
</comment>
<gene>
    <name evidence="6" type="primary">BNA2</name>
    <name evidence="6" type="ORF">CLCR_00880</name>
</gene>
<dbReference type="Gene3D" id="1.20.58.480">
    <property type="match status" value="1"/>
</dbReference>
<comment type="similarity">
    <text evidence="1 5">Belongs to the indoleamine 2,3-dioxygenase family.</text>
</comment>
<dbReference type="Proteomes" id="UP000094526">
    <property type="component" value="Unassembled WGS sequence"/>
</dbReference>
<dbReference type="EMBL" id="LGRB01000004">
    <property type="protein sequence ID" value="OCT54440.1"/>
    <property type="molecule type" value="Genomic_DNA"/>
</dbReference>
<name>A0A1C1D1A1_9EURO</name>
<comment type="catalytic activity">
    <reaction evidence="5">
        <text>L-tryptophan + O2 = N-formyl-L-kynurenine</text>
        <dbReference type="Rhea" id="RHEA:24536"/>
        <dbReference type="ChEBI" id="CHEBI:15379"/>
        <dbReference type="ChEBI" id="CHEBI:57912"/>
        <dbReference type="ChEBI" id="CHEBI:58629"/>
    </reaction>
</comment>
<keyword evidence="5" id="KW-0560">Oxidoreductase</keyword>
<dbReference type="PANTHER" id="PTHR28657">
    <property type="entry name" value="INDOLEAMINE 2,3-DIOXYGENASE"/>
    <property type="match status" value="1"/>
</dbReference>
<dbReference type="eggNOG" id="ENOG502QV6W">
    <property type="taxonomic scope" value="Eukaryota"/>
</dbReference>
<dbReference type="GO" id="GO:0033754">
    <property type="term" value="F:indoleamine 2,3-dioxygenase activity"/>
    <property type="evidence" value="ECO:0007669"/>
    <property type="project" value="UniProtKB-EC"/>
</dbReference>
<evidence type="ECO:0000256" key="5">
    <source>
        <dbReference type="RuleBase" id="RU369119"/>
    </source>
</evidence>
<sequence>MLFRPSLPSPQDYDVDLGTGFVTASPAELPAYYAPWCKLISDLPCLLESATFQTKVDELELLSTSHLIAPAHWQRAYVVLGFLTQAYIWQDKTNPSEIVPTNLGEPFLQVCEYLGMKPVLSYAGICLWNWTPLPEGGRVDTAQALSDFQSITSFASFTGTRDEDAFNLVPVIIEAQGAKLVPAMLKAILDDRKGVSQDLSSIFDICATTLSKMGDLLAVLHKNCDPTFFYQRIRPMLGGSAGAEERGLPNGVTLRRSNGLHETVKCVGGSAAQSTFFQFLDHMLGIRHESKMLVEMRAYMPKKHRDFLEAVELLPSLRDVIDRHPEDPGLQAAFQPVIEAFQRFRTKHVAVVSRYVSLPAAAQLQGKPAIESRGTAGSLPIPFLKQYRDETTFKPAH</sequence>
<dbReference type="GO" id="GO:0020037">
    <property type="term" value="F:heme binding"/>
    <property type="evidence" value="ECO:0007669"/>
    <property type="project" value="UniProtKB-UniRule"/>
</dbReference>
<dbReference type="STRING" id="86049.A0A1C1D1A1"/>
<dbReference type="GO" id="GO:0019441">
    <property type="term" value="P:L-tryptophan catabolic process to kynurenine"/>
    <property type="evidence" value="ECO:0007669"/>
    <property type="project" value="UniProtKB-UniRule"/>
</dbReference>
<dbReference type="AlphaFoldDB" id="A0A1C1D1A1"/>
<comment type="function">
    <text evidence="5">Produces N-formyl-kynurenine through the oxidation of tryptophan.</text>
</comment>
<keyword evidence="4 5" id="KW-0349">Heme</keyword>
<dbReference type="VEuPathDB" id="FungiDB:G647_01703"/>
<evidence type="ECO:0000256" key="1">
    <source>
        <dbReference type="ARBA" id="ARBA00007119"/>
    </source>
</evidence>
<dbReference type="GO" id="GO:0005737">
    <property type="term" value="C:cytoplasm"/>
    <property type="evidence" value="ECO:0007669"/>
    <property type="project" value="TreeGrafter"/>
</dbReference>
<evidence type="ECO:0000313" key="6">
    <source>
        <dbReference type="EMBL" id="OCT54440.1"/>
    </source>
</evidence>
<dbReference type="VEuPathDB" id="FungiDB:CLCR_00880"/>
<protein>
    <recommendedName>
        <fullName evidence="5">Indoleamine 2,3-dioxygenase</fullName>
        <ecNumber evidence="5">1.13.11.52</ecNumber>
    </recommendedName>
</protein>
<dbReference type="InterPro" id="IPR037217">
    <property type="entry name" value="Trp/Indoleamine_2_3_dOase-like"/>
</dbReference>
<dbReference type="GO" id="GO:0034354">
    <property type="term" value="P:'de novo' NAD+ biosynthetic process from L-tryptophan"/>
    <property type="evidence" value="ECO:0007669"/>
    <property type="project" value="TreeGrafter"/>
</dbReference>
<feature type="binding site" description="proximal binding residue" evidence="4">
    <location>
        <position position="348"/>
    </location>
    <ligand>
        <name>heme b</name>
        <dbReference type="ChEBI" id="CHEBI:60344"/>
    </ligand>
    <ligandPart>
        <name>Fe</name>
        <dbReference type="ChEBI" id="CHEBI:18248"/>
    </ligandPart>
</feature>
<keyword evidence="3 4" id="KW-0408">Iron</keyword>
<keyword evidence="7" id="KW-1185">Reference proteome</keyword>
<dbReference type="GO" id="GO:0046872">
    <property type="term" value="F:metal ion binding"/>
    <property type="evidence" value="ECO:0007669"/>
    <property type="project" value="UniProtKB-UniRule"/>
</dbReference>
<dbReference type="PANTHER" id="PTHR28657:SF5">
    <property type="entry name" value="INDOLEAMINE 2,3-DIOXYGENASE"/>
    <property type="match status" value="1"/>
</dbReference>
<keyword evidence="2 4" id="KW-0479">Metal-binding</keyword>
<dbReference type="InterPro" id="IPR000898">
    <property type="entry name" value="Indolamine_dOase"/>
</dbReference>
<reference evidence="7" key="1">
    <citation type="submission" date="2015-07" db="EMBL/GenBank/DDBJ databases">
        <authorList>
            <person name="Teixeira M.M."/>
            <person name="Souza R.C."/>
            <person name="Almeida L.G."/>
            <person name="Vicente V.A."/>
            <person name="de Hoog S."/>
            <person name="Bocca A.L."/>
            <person name="de Almeida S.R."/>
            <person name="Vasconcelos A.T."/>
            <person name="Felipe M.S."/>
        </authorList>
    </citation>
    <scope>NUCLEOTIDE SEQUENCE [LARGE SCALE GENOMIC DNA]</scope>
    <source>
        <strain evidence="7">KSF</strain>
    </source>
</reference>
<proteinExistence type="inferred from homology"/>
<dbReference type="OrthoDB" id="540174at2759"/>
<accession>A0A1C1D1A1</accession>
<keyword evidence="5 6" id="KW-0223">Dioxygenase</keyword>
<dbReference type="EC" id="1.13.11.52" evidence="5"/>
<organism evidence="6 7">
    <name type="scientific">Cladophialophora carrionii</name>
    <dbReference type="NCBI Taxonomy" id="86049"/>
    <lineage>
        <taxon>Eukaryota</taxon>
        <taxon>Fungi</taxon>
        <taxon>Dikarya</taxon>
        <taxon>Ascomycota</taxon>
        <taxon>Pezizomycotina</taxon>
        <taxon>Eurotiomycetes</taxon>
        <taxon>Chaetothyriomycetidae</taxon>
        <taxon>Chaetothyriales</taxon>
        <taxon>Herpotrichiellaceae</taxon>
        <taxon>Cladophialophora</taxon>
    </lineage>
</organism>
<evidence type="ECO:0000313" key="7">
    <source>
        <dbReference type="Proteomes" id="UP000094526"/>
    </source>
</evidence>